<evidence type="ECO:0000259" key="1">
    <source>
        <dbReference type="PROSITE" id="PS50995"/>
    </source>
</evidence>
<proteinExistence type="predicted"/>
<dbReference type="PANTHER" id="PTHR33164">
    <property type="entry name" value="TRANSCRIPTIONAL REGULATOR, MARR FAMILY"/>
    <property type="match status" value="1"/>
</dbReference>
<dbReference type="Gene3D" id="1.10.10.10">
    <property type="entry name" value="Winged helix-like DNA-binding domain superfamily/Winged helix DNA-binding domain"/>
    <property type="match status" value="1"/>
</dbReference>
<dbReference type="InterPro" id="IPR036388">
    <property type="entry name" value="WH-like_DNA-bd_sf"/>
</dbReference>
<dbReference type="PRINTS" id="PR00598">
    <property type="entry name" value="HTHMARR"/>
</dbReference>
<protein>
    <submittedName>
        <fullName evidence="2">MarR family transcriptional regulator</fullName>
    </submittedName>
</protein>
<keyword evidence="3" id="KW-1185">Reference proteome</keyword>
<reference evidence="2 3" key="1">
    <citation type="submission" date="2023-01" db="EMBL/GenBank/DDBJ databases">
        <authorList>
            <person name="Lee S.H."/>
            <person name="Jung H.S."/>
            <person name="Yun J.U."/>
        </authorList>
    </citation>
    <scope>NUCLEOTIDE SEQUENCE [LARGE SCALE GENOMIC DNA]</scope>
    <source>
        <strain evidence="2 3">CBA3646</strain>
    </source>
</reference>
<dbReference type="PANTHER" id="PTHR33164:SF43">
    <property type="entry name" value="HTH-TYPE TRANSCRIPTIONAL REPRESSOR YETL"/>
    <property type="match status" value="1"/>
</dbReference>
<dbReference type="PROSITE" id="PS50995">
    <property type="entry name" value="HTH_MARR_2"/>
    <property type="match status" value="1"/>
</dbReference>
<dbReference type="SUPFAM" id="SSF46785">
    <property type="entry name" value="Winged helix' DNA-binding domain"/>
    <property type="match status" value="1"/>
</dbReference>
<dbReference type="InterPro" id="IPR039422">
    <property type="entry name" value="MarR/SlyA-like"/>
</dbReference>
<organism evidence="2 3">
    <name type="scientific">Peptoniphilus equinus</name>
    <dbReference type="NCBI Taxonomy" id="3016343"/>
    <lineage>
        <taxon>Bacteria</taxon>
        <taxon>Bacillati</taxon>
        <taxon>Bacillota</taxon>
        <taxon>Tissierellia</taxon>
        <taxon>Tissierellales</taxon>
        <taxon>Peptoniphilaceae</taxon>
        <taxon>Peptoniphilus</taxon>
    </lineage>
</organism>
<dbReference type="Proteomes" id="UP001210339">
    <property type="component" value="Chromosome"/>
</dbReference>
<feature type="domain" description="HTH marR-type" evidence="1">
    <location>
        <begin position="1"/>
        <end position="136"/>
    </location>
</feature>
<gene>
    <name evidence="2" type="ORF">O6R05_01400</name>
</gene>
<dbReference type="Pfam" id="PF12802">
    <property type="entry name" value="MarR_2"/>
    <property type="match status" value="1"/>
</dbReference>
<evidence type="ECO:0000313" key="3">
    <source>
        <dbReference type="Proteomes" id="UP001210339"/>
    </source>
</evidence>
<dbReference type="InterPro" id="IPR000835">
    <property type="entry name" value="HTH_MarR-typ"/>
</dbReference>
<dbReference type="SMART" id="SM00347">
    <property type="entry name" value="HTH_MARR"/>
    <property type="match status" value="1"/>
</dbReference>
<dbReference type="RefSeq" id="WP_271191756.1">
    <property type="nucleotide sequence ID" value="NZ_CP115667.1"/>
</dbReference>
<dbReference type="EMBL" id="CP115667">
    <property type="protein sequence ID" value="WBW50225.1"/>
    <property type="molecule type" value="Genomic_DNA"/>
</dbReference>
<sequence>MNFEHTINYQMRVLRGRFLESLKDVFAHTGITYDNYITLILIEKYPGRTQAELADLNHKDRNVIGQTLNKLEDKGFAKRCKIPSDKRAYALYITEAGTAFIESLRPQILDADRQLLSSFTDDEAALFLKLLEKACVGGESDVK</sequence>
<accession>A0ABY7QTW7</accession>
<evidence type="ECO:0000313" key="2">
    <source>
        <dbReference type="EMBL" id="WBW50225.1"/>
    </source>
</evidence>
<dbReference type="InterPro" id="IPR036390">
    <property type="entry name" value="WH_DNA-bd_sf"/>
</dbReference>
<name>A0ABY7QTW7_9FIRM</name>